<dbReference type="InterPro" id="IPR052061">
    <property type="entry name" value="PTE-AB_protein"/>
</dbReference>
<dbReference type="EMBL" id="ML992506">
    <property type="protein sequence ID" value="KAF2223518.1"/>
    <property type="molecule type" value="Genomic_DNA"/>
</dbReference>
<gene>
    <name evidence="1" type="ORF">BDZ85DRAFT_167983</name>
</gene>
<protein>
    <recommendedName>
        <fullName evidence="3">Thioesterase domain-containing protein</fullName>
    </recommendedName>
</protein>
<evidence type="ECO:0008006" key="3">
    <source>
        <dbReference type="Google" id="ProtNLM"/>
    </source>
</evidence>
<feature type="non-terminal residue" evidence="1">
    <location>
        <position position="94"/>
    </location>
</feature>
<dbReference type="Gene3D" id="3.10.129.10">
    <property type="entry name" value="Hotdog Thioesterase"/>
    <property type="match status" value="1"/>
</dbReference>
<dbReference type="OrthoDB" id="506431at2759"/>
<organism evidence="1 2">
    <name type="scientific">Elsinoe ampelina</name>
    <dbReference type="NCBI Taxonomy" id="302913"/>
    <lineage>
        <taxon>Eukaryota</taxon>
        <taxon>Fungi</taxon>
        <taxon>Dikarya</taxon>
        <taxon>Ascomycota</taxon>
        <taxon>Pezizomycotina</taxon>
        <taxon>Dothideomycetes</taxon>
        <taxon>Dothideomycetidae</taxon>
        <taxon>Myriangiales</taxon>
        <taxon>Elsinoaceae</taxon>
        <taxon>Elsinoe</taxon>
    </lineage>
</organism>
<name>A0A6A6GD02_9PEZI</name>
<dbReference type="PANTHER" id="PTHR47260:SF1">
    <property type="entry name" value="UPF0644 PROTEIN PB2B4.06"/>
    <property type="match status" value="1"/>
</dbReference>
<proteinExistence type="predicted"/>
<reference evidence="2" key="1">
    <citation type="journal article" date="2020" name="Stud. Mycol.">
        <title>101 Dothideomycetes genomes: A test case for predicting lifestyles and emergence of pathogens.</title>
        <authorList>
            <person name="Haridas S."/>
            <person name="Albert R."/>
            <person name="Binder M."/>
            <person name="Bloem J."/>
            <person name="LaButti K."/>
            <person name="Salamov A."/>
            <person name="Andreopoulos B."/>
            <person name="Baker S."/>
            <person name="Barry K."/>
            <person name="Bills G."/>
            <person name="Bluhm B."/>
            <person name="Cannon C."/>
            <person name="Castanera R."/>
            <person name="Culley D."/>
            <person name="Daum C."/>
            <person name="Ezra D."/>
            <person name="Gonzalez J."/>
            <person name="Henrissat B."/>
            <person name="Kuo A."/>
            <person name="Liang C."/>
            <person name="Lipzen A."/>
            <person name="Lutzoni F."/>
            <person name="Magnuson J."/>
            <person name="Mondo S."/>
            <person name="Nolan M."/>
            <person name="Ohm R."/>
            <person name="Pangilinan J."/>
            <person name="Park H.-J."/>
            <person name="Ramirez L."/>
            <person name="Alfaro M."/>
            <person name="Sun H."/>
            <person name="Tritt A."/>
            <person name="Yoshinaga Y."/>
            <person name="Zwiers L.-H."/>
            <person name="Turgeon B."/>
            <person name="Goodwin S."/>
            <person name="Spatafora J."/>
            <person name="Crous P."/>
            <person name="Grigoriev I."/>
        </authorList>
    </citation>
    <scope>NUCLEOTIDE SEQUENCE [LARGE SCALE GENOMIC DNA]</scope>
    <source>
        <strain evidence="2">CECT 20119</strain>
    </source>
</reference>
<evidence type="ECO:0000313" key="1">
    <source>
        <dbReference type="EMBL" id="KAF2223518.1"/>
    </source>
</evidence>
<accession>A0A6A6GD02</accession>
<dbReference type="Proteomes" id="UP000799538">
    <property type="component" value="Unassembled WGS sequence"/>
</dbReference>
<feature type="non-terminal residue" evidence="1">
    <location>
        <position position="1"/>
    </location>
</feature>
<dbReference type="PANTHER" id="PTHR47260">
    <property type="entry name" value="UPF0644 PROTEIN PB2B4.06"/>
    <property type="match status" value="1"/>
</dbReference>
<evidence type="ECO:0000313" key="2">
    <source>
        <dbReference type="Proteomes" id="UP000799538"/>
    </source>
</evidence>
<dbReference type="SUPFAM" id="SSF54637">
    <property type="entry name" value="Thioesterase/thiol ester dehydrase-isomerase"/>
    <property type="match status" value="1"/>
</dbReference>
<dbReference type="InterPro" id="IPR029069">
    <property type="entry name" value="HotDog_dom_sf"/>
</dbReference>
<keyword evidence="2" id="KW-1185">Reference proteome</keyword>
<sequence length="94" mass="10598">VFWNRRETELVAVVYLGKGLCGWPDTVHGGLLATLMGEKLGVAAELFRTEVIPSAKLREGGTRNGEGEDWRELKELEIQYRKPTYAGQFYVVRA</sequence>
<dbReference type="AlphaFoldDB" id="A0A6A6GD02"/>